<dbReference type="EMBL" id="FR854088">
    <property type="protein sequence ID" value="CCA88804.1"/>
    <property type="molecule type" value="Genomic_DNA"/>
</dbReference>
<protein>
    <submittedName>
        <fullName evidence="3">4-hydroxyphenylacetate degradation bifunctional protein: 2-hydroxyhepta-2,4-diene-1,7-dioate isomerase 5-carboxymethyl-2-oxo-hex-3-ene-1,7-dioate decarboxylase</fullName>
        <ecNumber evidence="3">4.1.1.68</ecNumber>
        <ecNumber evidence="3">5.3.3.10</ecNumber>
    </submittedName>
</protein>
<evidence type="ECO:0000259" key="2">
    <source>
        <dbReference type="Pfam" id="PF01557"/>
    </source>
</evidence>
<gene>
    <name evidence="3" type="ORF">RALSY_30559</name>
</gene>
<keyword evidence="3" id="KW-0413">Isomerase</keyword>
<dbReference type="InterPro" id="IPR011234">
    <property type="entry name" value="Fumarylacetoacetase-like_C"/>
</dbReference>
<dbReference type="Pfam" id="PF01557">
    <property type="entry name" value="FAA_hydrolase"/>
    <property type="match status" value="1"/>
</dbReference>
<dbReference type="AlphaFoldDB" id="G3A4G2"/>
<proteinExistence type="predicted"/>
<feature type="domain" description="Fumarylacetoacetase-like C-terminal" evidence="2">
    <location>
        <begin position="16"/>
        <end position="56"/>
    </location>
</feature>
<reference evidence="3" key="2">
    <citation type="submission" date="2011-04" db="EMBL/GenBank/DDBJ databases">
        <authorList>
            <person name="Genoscope - CEA"/>
        </authorList>
    </citation>
    <scope>NUCLEOTIDE SEQUENCE</scope>
    <source>
        <strain evidence="3">R24</strain>
    </source>
</reference>
<dbReference type="EC" id="5.3.3.10" evidence="3"/>
<dbReference type="SUPFAM" id="SSF56529">
    <property type="entry name" value="FAH"/>
    <property type="match status" value="1"/>
</dbReference>
<evidence type="ECO:0000313" key="3">
    <source>
        <dbReference type="EMBL" id="CCA88804.1"/>
    </source>
</evidence>
<sequence>MKLVRVGEPGTERPGLICTGTPPGVGMGFKPPRFLKAGDVMRLGIDGLGEQTQTVVAYART</sequence>
<accession>G3A4G2</accession>
<dbReference type="Gene3D" id="3.90.850.10">
    <property type="entry name" value="Fumarylacetoacetase-like, C-terminal domain"/>
    <property type="match status" value="1"/>
</dbReference>
<evidence type="ECO:0000256" key="1">
    <source>
        <dbReference type="SAM" id="MobiDB-lite"/>
    </source>
</evidence>
<reference evidence="3" key="1">
    <citation type="journal article" date="2011" name="PLoS ONE">
        <title>Ralstonia syzygii, the Blood Disease Bacterium and some Asian R. solanacearum strains form a single genomic species despite divergent lifestyles.</title>
        <authorList>
            <person name="Remenant B."/>
            <person name="de Cambiaire J.C."/>
            <person name="Cellier G."/>
            <person name="Jacobs J.M."/>
            <person name="Mangenot S."/>
            <person name="Barbe V."/>
            <person name="Lajus A."/>
            <person name="Vallenet D."/>
            <person name="Medigue C."/>
            <person name="Fegan M."/>
            <person name="Allen C."/>
            <person name="Prior P."/>
        </authorList>
    </citation>
    <scope>NUCLEOTIDE SEQUENCE</scope>
    <source>
        <strain evidence="3">R24</strain>
    </source>
</reference>
<dbReference type="InterPro" id="IPR036663">
    <property type="entry name" value="Fumarylacetoacetase_C_sf"/>
</dbReference>
<dbReference type="GO" id="GO:0018800">
    <property type="term" value="F:5-oxopent-3-ene-1,2,5-tricarboxylate decarboxylase activity"/>
    <property type="evidence" value="ECO:0007669"/>
    <property type="project" value="UniProtKB-EC"/>
</dbReference>
<dbReference type="GO" id="GO:0008704">
    <property type="term" value="F:5-carboxymethyl-2-hydroxymuconate delta-isomerase activity"/>
    <property type="evidence" value="ECO:0007669"/>
    <property type="project" value="UniProtKB-EC"/>
</dbReference>
<feature type="region of interest" description="Disordered" evidence="1">
    <location>
        <begin position="1"/>
        <end position="24"/>
    </location>
</feature>
<keyword evidence="3" id="KW-0456">Lyase</keyword>
<dbReference type="EC" id="4.1.1.68" evidence="3"/>
<organism evidence="3">
    <name type="scientific">Ralstonia syzygii R24</name>
    <dbReference type="NCBI Taxonomy" id="907261"/>
    <lineage>
        <taxon>Bacteria</taxon>
        <taxon>Pseudomonadati</taxon>
        <taxon>Pseudomonadota</taxon>
        <taxon>Betaproteobacteria</taxon>
        <taxon>Burkholderiales</taxon>
        <taxon>Burkholderiaceae</taxon>
        <taxon>Ralstonia</taxon>
        <taxon>Ralstonia solanacearum species complex</taxon>
    </lineage>
</organism>
<name>G3A4G2_9RALS</name>